<keyword evidence="5" id="KW-0092">Biotin</keyword>
<dbReference type="InterPro" id="IPR005482">
    <property type="entry name" value="Biotin_COase_C"/>
</dbReference>
<feature type="domain" description="ATP-grasp" evidence="7">
    <location>
        <begin position="120"/>
        <end position="316"/>
    </location>
</feature>
<keyword evidence="2" id="KW-0436">Ligase</keyword>
<dbReference type="SMART" id="SM00878">
    <property type="entry name" value="Biotin_carb_C"/>
    <property type="match status" value="1"/>
</dbReference>
<evidence type="ECO:0000313" key="9">
    <source>
        <dbReference type="EMBL" id="TCP70444.1"/>
    </source>
</evidence>
<dbReference type="PANTHER" id="PTHR18866:SF33">
    <property type="entry name" value="METHYLCROTONOYL-COA CARBOXYLASE SUBUNIT ALPHA, MITOCHONDRIAL-RELATED"/>
    <property type="match status" value="1"/>
</dbReference>
<evidence type="ECO:0000259" key="8">
    <source>
        <dbReference type="PROSITE" id="PS50979"/>
    </source>
</evidence>
<evidence type="ECO:0000256" key="6">
    <source>
        <dbReference type="PROSITE-ProRule" id="PRU00409"/>
    </source>
</evidence>
<dbReference type="Pfam" id="PF02786">
    <property type="entry name" value="CPSase_L_D2"/>
    <property type="match status" value="1"/>
</dbReference>
<dbReference type="InterPro" id="IPR011764">
    <property type="entry name" value="Biotin_carboxylation_dom"/>
</dbReference>
<keyword evidence="10" id="KW-1185">Reference proteome</keyword>
<keyword evidence="3 6" id="KW-0547">Nucleotide-binding</keyword>
<dbReference type="Proteomes" id="UP000294746">
    <property type="component" value="Unassembled WGS sequence"/>
</dbReference>
<evidence type="ECO:0000256" key="5">
    <source>
        <dbReference type="ARBA" id="ARBA00023267"/>
    </source>
</evidence>
<dbReference type="PANTHER" id="PTHR18866">
    <property type="entry name" value="CARBOXYLASE:PYRUVATE/ACETYL-COA/PROPIONYL-COA CARBOXYLASE"/>
    <property type="match status" value="1"/>
</dbReference>
<dbReference type="GO" id="GO:0004075">
    <property type="term" value="F:biotin carboxylase activity"/>
    <property type="evidence" value="ECO:0007669"/>
    <property type="project" value="UniProtKB-EC"/>
</dbReference>
<evidence type="ECO:0000313" key="10">
    <source>
        <dbReference type="Proteomes" id="UP000294746"/>
    </source>
</evidence>
<dbReference type="InterPro" id="IPR011761">
    <property type="entry name" value="ATP-grasp"/>
</dbReference>
<dbReference type="EMBL" id="SLXV01000002">
    <property type="protein sequence ID" value="TCP70444.1"/>
    <property type="molecule type" value="Genomic_DNA"/>
</dbReference>
<dbReference type="InterPro" id="IPR005479">
    <property type="entry name" value="CPAse_ATP-bd"/>
</dbReference>
<dbReference type="Gene3D" id="3.30.470.20">
    <property type="entry name" value="ATP-grasp fold, B domain"/>
    <property type="match status" value="1"/>
</dbReference>
<dbReference type="PROSITE" id="PS50979">
    <property type="entry name" value="BC"/>
    <property type="match status" value="1"/>
</dbReference>
<name>A0A4R2S3C9_9BACL</name>
<dbReference type="SUPFAM" id="SSF52440">
    <property type="entry name" value="PreATP-grasp domain"/>
    <property type="match status" value="1"/>
</dbReference>
<reference evidence="9 10" key="1">
    <citation type="submission" date="2019-03" db="EMBL/GenBank/DDBJ databases">
        <title>Genomic Encyclopedia of Type Strains, Phase IV (KMG-IV): sequencing the most valuable type-strain genomes for metagenomic binning, comparative biology and taxonomic classification.</title>
        <authorList>
            <person name="Goeker M."/>
        </authorList>
    </citation>
    <scope>NUCLEOTIDE SEQUENCE [LARGE SCALE GENOMIC DNA]</scope>
    <source>
        <strain evidence="9 10">DSM 46831</strain>
    </source>
</reference>
<dbReference type="InterPro" id="IPR016185">
    <property type="entry name" value="PreATP-grasp_dom_sf"/>
</dbReference>
<comment type="caution">
    <text evidence="9">The sequence shown here is derived from an EMBL/GenBank/DDBJ whole genome shotgun (WGS) entry which is preliminary data.</text>
</comment>
<proteinExistence type="predicted"/>
<dbReference type="SUPFAM" id="SSF56059">
    <property type="entry name" value="Glutathione synthetase ATP-binding domain-like"/>
    <property type="match status" value="1"/>
</dbReference>
<evidence type="ECO:0000256" key="1">
    <source>
        <dbReference type="ARBA" id="ARBA00013263"/>
    </source>
</evidence>
<dbReference type="AlphaFoldDB" id="A0A4R2S3C9"/>
<evidence type="ECO:0000256" key="2">
    <source>
        <dbReference type="ARBA" id="ARBA00022598"/>
    </source>
</evidence>
<dbReference type="Pfam" id="PF02785">
    <property type="entry name" value="Biotin_carb_C"/>
    <property type="match status" value="1"/>
</dbReference>
<dbReference type="EC" id="6.3.4.14" evidence="1"/>
<dbReference type="NCBIfam" id="NF006367">
    <property type="entry name" value="PRK08591.1"/>
    <property type="match status" value="1"/>
</dbReference>
<evidence type="ECO:0000259" key="7">
    <source>
        <dbReference type="PROSITE" id="PS50975"/>
    </source>
</evidence>
<dbReference type="FunFam" id="3.40.50.20:FF:000010">
    <property type="entry name" value="Propionyl-CoA carboxylase subunit alpha"/>
    <property type="match status" value="1"/>
</dbReference>
<sequence>MIQKLLIANRGEIASRIIRTCRQQGIQTVAVYSQADQEMPFVKMADEAYLIGDPPVAKSYLQMDTIIDVAKKAQVDAVHPGYGLLSENATFAQKVLDAGVIWVGPKPSVIAQMGDKVMARQVMIEANVPVVPGSEEITTWEEAVRIANQIGYPVLLKASAGGGGVGMVLCHSDHDLEQHFATTQKRAEMYFGSSAVFLEKFLERSRHIEVQVLADQHGNALHLFERECSVQRRNQKIIEESLSPSIGQEAREKLYQAALQAVHAVGYYGAGTVEFLVDQQENCYFIEMNTRLQVEHPVTEAITGLDLVSWQLAIAEEKALPWKQADFEPLGHAIEYRLYAEDPVTFFPSPGKIEVFSLPEGDGIRFDAGVETGNTITPFYDPMIAKCIISGSSREEVLTKSRETFAQMKIEGIKCNLPLLVELLDHPDFVSGKYDTTILANRKGK</sequence>
<protein>
    <recommendedName>
        <fullName evidence="1">biotin carboxylase</fullName>
        <ecNumber evidence="1">6.3.4.14</ecNumber>
    </recommendedName>
</protein>
<dbReference type="PROSITE" id="PS50975">
    <property type="entry name" value="ATP_GRASP"/>
    <property type="match status" value="1"/>
</dbReference>
<evidence type="ECO:0000256" key="4">
    <source>
        <dbReference type="ARBA" id="ARBA00022840"/>
    </source>
</evidence>
<dbReference type="FunFam" id="3.30.1490.20:FF:000003">
    <property type="entry name" value="acetyl-CoA carboxylase isoform X1"/>
    <property type="match status" value="1"/>
</dbReference>
<dbReference type="GO" id="GO:0005524">
    <property type="term" value="F:ATP binding"/>
    <property type="evidence" value="ECO:0007669"/>
    <property type="project" value="UniProtKB-UniRule"/>
</dbReference>
<dbReference type="PROSITE" id="PS00867">
    <property type="entry name" value="CPSASE_2"/>
    <property type="match status" value="1"/>
</dbReference>
<keyword evidence="4 6" id="KW-0067">ATP-binding</keyword>
<organism evidence="9 10">
    <name type="scientific">Baia soyae</name>
    <dbReference type="NCBI Taxonomy" id="1544746"/>
    <lineage>
        <taxon>Bacteria</taxon>
        <taxon>Bacillati</taxon>
        <taxon>Bacillota</taxon>
        <taxon>Bacilli</taxon>
        <taxon>Bacillales</taxon>
        <taxon>Thermoactinomycetaceae</taxon>
        <taxon>Baia</taxon>
    </lineage>
</organism>
<evidence type="ECO:0000256" key="3">
    <source>
        <dbReference type="ARBA" id="ARBA00022741"/>
    </source>
</evidence>
<accession>A0A4R2S3C9</accession>
<dbReference type="GO" id="GO:0046872">
    <property type="term" value="F:metal ion binding"/>
    <property type="evidence" value="ECO:0007669"/>
    <property type="project" value="InterPro"/>
</dbReference>
<gene>
    <name evidence="9" type="ORF">EDD57_10286</name>
</gene>
<dbReference type="InterPro" id="IPR011054">
    <property type="entry name" value="Rudment_hybrid_motif"/>
</dbReference>
<dbReference type="SUPFAM" id="SSF51246">
    <property type="entry name" value="Rudiment single hybrid motif"/>
    <property type="match status" value="1"/>
</dbReference>
<dbReference type="InterPro" id="IPR050856">
    <property type="entry name" value="Biotin_carboxylase_complex"/>
</dbReference>
<dbReference type="InterPro" id="IPR005481">
    <property type="entry name" value="BC-like_N"/>
</dbReference>
<feature type="domain" description="Biotin carboxylation" evidence="8">
    <location>
        <begin position="1"/>
        <end position="444"/>
    </location>
</feature>
<dbReference type="PROSITE" id="PS00866">
    <property type="entry name" value="CPSASE_1"/>
    <property type="match status" value="1"/>
</dbReference>
<dbReference type="Pfam" id="PF00289">
    <property type="entry name" value="Biotin_carb_N"/>
    <property type="match status" value="1"/>
</dbReference>